<reference evidence="3" key="1">
    <citation type="submission" date="2022-11" db="UniProtKB">
        <authorList>
            <consortium name="WormBaseParasite"/>
        </authorList>
    </citation>
    <scope>IDENTIFICATION</scope>
</reference>
<dbReference type="PROSITE" id="PS50181">
    <property type="entry name" value="FBOX"/>
    <property type="match status" value="1"/>
</dbReference>
<keyword evidence="2" id="KW-1185">Reference proteome</keyword>
<dbReference type="WBParaSite" id="jg4151">
    <property type="protein sequence ID" value="jg4151"/>
    <property type="gene ID" value="jg4151"/>
</dbReference>
<evidence type="ECO:0000259" key="1">
    <source>
        <dbReference type="PROSITE" id="PS50181"/>
    </source>
</evidence>
<name>A0A915EBP7_9BILA</name>
<accession>A0A915EBP7</accession>
<proteinExistence type="predicted"/>
<dbReference type="AlphaFoldDB" id="A0A915EBP7"/>
<evidence type="ECO:0000313" key="2">
    <source>
        <dbReference type="Proteomes" id="UP000887574"/>
    </source>
</evidence>
<evidence type="ECO:0000313" key="3">
    <source>
        <dbReference type="WBParaSite" id="jg4151"/>
    </source>
</evidence>
<organism evidence="2 3">
    <name type="scientific">Ditylenchus dipsaci</name>
    <dbReference type="NCBI Taxonomy" id="166011"/>
    <lineage>
        <taxon>Eukaryota</taxon>
        <taxon>Metazoa</taxon>
        <taxon>Ecdysozoa</taxon>
        <taxon>Nematoda</taxon>
        <taxon>Chromadorea</taxon>
        <taxon>Rhabditida</taxon>
        <taxon>Tylenchina</taxon>
        <taxon>Tylenchomorpha</taxon>
        <taxon>Sphaerularioidea</taxon>
        <taxon>Anguinidae</taxon>
        <taxon>Anguininae</taxon>
        <taxon>Ditylenchus</taxon>
    </lineage>
</organism>
<dbReference type="Proteomes" id="UP000887574">
    <property type="component" value="Unplaced"/>
</dbReference>
<dbReference type="InterPro" id="IPR036047">
    <property type="entry name" value="F-box-like_dom_sf"/>
</dbReference>
<sequence>MGSTNSTNQLPVEIMDEMFQFLEWRQSAKLLEVSRSFYCISRSPHYLRRAKLQKVRLFSSHQSSDDQESEGIFEDTYMELGRNGMYQQAGEFRGRALHLILEKRRLRDQTLAQFKEAKNHVLAEFKRAAINLSTEYEVMIENPQG</sequence>
<dbReference type="InterPro" id="IPR001810">
    <property type="entry name" value="F-box_dom"/>
</dbReference>
<protein>
    <submittedName>
        <fullName evidence="3">F-box domain-containing protein</fullName>
    </submittedName>
</protein>
<feature type="domain" description="F-box" evidence="1">
    <location>
        <begin position="4"/>
        <end position="50"/>
    </location>
</feature>
<dbReference type="SUPFAM" id="SSF81383">
    <property type="entry name" value="F-box domain"/>
    <property type="match status" value="1"/>
</dbReference>